<evidence type="ECO:0000256" key="4">
    <source>
        <dbReference type="ARBA" id="ARBA00022989"/>
    </source>
</evidence>
<keyword evidence="8" id="KW-1185">Reference proteome</keyword>
<dbReference type="PANTHER" id="PTHR33931">
    <property type="entry name" value="HOLIN-LIKE PROTEIN CIDA-RELATED"/>
    <property type="match status" value="1"/>
</dbReference>
<dbReference type="PANTHER" id="PTHR33931:SF4">
    <property type="entry name" value="ANTIHOLIN-LIKE PROTEIN LRGA"/>
    <property type="match status" value="1"/>
</dbReference>
<dbReference type="EMBL" id="JAIULA010000001">
    <property type="protein sequence ID" value="MCP0885788.1"/>
    <property type="molecule type" value="Genomic_DNA"/>
</dbReference>
<feature type="transmembrane region" description="Helical" evidence="6">
    <location>
        <begin position="38"/>
        <end position="56"/>
    </location>
</feature>
<accession>A0A9X2FJK4</accession>
<feature type="transmembrane region" description="Helical" evidence="6">
    <location>
        <begin position="12"/>
        <end position="32"/>
    </location>
</feature>
<sequence length="154" mass="16775">MKMNNDKQKTKAAPILAQMAIYASILFVSNVISSLMPSSFPVPTPVIGLILLYMLLNFKIIKLAWVDSLGTFLISLIGFLFVPSGISLAANLNIMATEGIQLVIVIALSTIIMLVVTAYTARTIIAFKKHLQETRNKTRNTKVQVTVSHAKGGN</sequence>
<keyword evidence="3 6" id="KW-0812">Transmembrane</keyword>
<feature type="transmembrane region" description="Helical" evidence="6">
    <location>
        <begin position="63"/>
        <end position="82"/>
    </location>
</feature>
<comment type="subcellular location">
    <subcellularLocation>
        <location evidence="1">Cell membrane</location>
        <topology evidence="1">Multi-pass membrane protein</topology>
    </subcellularLocation>
</comment>
<proteinExistence type="predicted"/>
<organism evidence="7 8">
    <name type="scientific">Ligilactobacillus ubinensis</name>
    <dbReference type="NCBI Taxonomy" id="2876789"/>
    <lineage>
        <taxon>Bacteria</taxon>
        <taxon>Bacillati</taxon>
        <taxon>Bacillota</taxon>
        <taxon>Bacilli</taxon>
        <taxon>Lactobacillales</taxon>
        <taxon>Lactobacillaceae</taxon>
        <taxon>Ligilactobacillus</taxon>
    </lineage>
</organism>
<evidence type="ECO:0000313" key="7">
    <source>
        <dbReference type="EMBL" id="MCP0885788.1"/>
    </source>
</evidence>
<comment type="caution">
    <text evidence="7">The sequence shown here is derived from an EMBL/GenBank/DDBJ whole genome shotgun (WGS) entry which is preliminary data.</text>
</comment>
<protein>
    <submittedName>
        <fullName evidence="7">CidA/LrgA family protein</fullName>
    </submittedName>
</protein>
<feature type="transmembrane region" description="Helical" evidence="6">
    <location>
        <begin position="102"/>
        <end position="121"/>
    </location>
</feature>
<dbReference type="GO" id="GO:0005886">
    <property type="term" value="C:plasma membrane"/>
    <property type="evidence" value="ECO:0007669"/>
    <property type="project" value="UniProtKB-SubCell"/>
</dbReference>
<gene>
    <name evidence="7" type="ORF">LB941_00385</name>
</gene>
<dbReference type="InterPro" id="IPR005538">
    <property type="entry name" value="LrgA/CidA"/>
</dbReference>
<evidence type="ECO:0000256" key="3">
    <source>
        <dbReference type="ARBA" id="ARBA00022692"/>
    </source>
</evidence>
<dbReference type="Proteomes" id="UP001139006">
    <property type="component" value="Unassembled WGS sequence"/>
</dbReference>
<keyword evidence="5 6" id="KW-0472">Membrane</keyword>
<evidence type="ECO:0000256" key="5">
    <source>
        <dbReference type="ARBA" id="ARBA00023136"/>
    </source>
</evidence>
<dbReference type="Pfam" id="PF03788">
    <property type="entry name" value="LrgA"/>
    <property type="match status" value="1"/>
</dbReference>
<evidence type="ECO:0000313" key="8">
    <source>
        <dbReference type="Proteomes" id="UP001139006"/>
    </source>
</evidence>
<evidence type="ECO:0000256" key="2">
    <source>
        <dbReference type="ARBA" id="ARBA00022475"/>
    </source>
</evidence>
<evidence type="ECO:0000256" key="1">
    <source>
        <dbReference type="ARBA" id="ARBA00004651"/>
    </source>
</evidence>
<evidence type="ECO:0000256" key="6">
    <source>
        <dbReference type="SAM" id="Phobius"/>
    </source>
</evidence>
<name>A0A9X2FJK4_9LACO</name>
<dbReference type="AlphaFoldDB" id="A0A9X2FJK4"/>
<keyword evidence="2" id="KW-1003">Cell membrane</keyword>
<reference evidence="7 8" key="1">
    <citation type="journal article" date="2023" name="Int. J. Syst. Evol. Microbiol.">
        <title>Ligilactobacillus ubinensis sp. nov., a novel species isolated from the wild ferment of a durian fruit (Durio zibethinus).</title>
        <authorList>
            <person name="Heng Y.C."/>
            <person name="Menon N."/>
            <person name="Chen B."/>
            <person name="Loo B.Z.L."/>
            <person name="Wong G.W.J."/>
            <person name="Lim A.C.H."/>
            <person name="Silvaraju S."/>
            <person name="Kittelmann S."/>
        </authorList>
    </citation>
    <scope>NUCLEOTIDE SEQUENCE [LARGE SCALE GENOMIC DNA]</scope>
    <source>
        <strain evidence="7 8">WILCCON 0076</strain>
    </source>
</reference>
<keyword evidence="4 6" id="KW-1133">Transmembrane helix</keyword>